<accession>A0A0B1TLF2</accession>
<evidence type="ECO:0000313" key="2">
    <source>
        <dbReference type="EMBL" id="KHJ96220.1"/>
    </source>
</evidence>
<gene>
    <name evidence="2" type="ORF">OESDEN_03822</name>
</gene>
<dbReference type="AlphaFoldDB" id="A0A0B1TLF2"/>
<evidence type="ECO:0000313" key="3">
    <source>
        <dbReference type="Proteomes" id="UP000053660"/>
    </source>
</evidence>
<proteinExistence type="predicted"/>
<dbReference type="Proteomes" id="UP000053660">
    <property type="component" value="Unassembled WGS sequence"/>
</dbReference>
<dbReference type="EMBL" id="KN549727">
    <property type="protein sequence ID" value="KHJ96220.1"/>
    <property type="molecule type" value="Genomic_DNA"/>
</dbReference>
<sequence length="141" mass="15921">MTTANPQRQRPPLQKFSTETRPAPLLRRDERIRSMTNSFEEITESEEEHIQLPEQSRTEGRSPFAISVPSSLPQRRVNSPQSLNPKLAEKFPVPRLCRGFSDPIVRRRATPSCLFTLSPDRNEADLLTLPPIPEGVTSSSS</sequence>
<feature type="region of interest" description="Disordered" evidence="1">
    <location>
        <begin position="1"/>
        <end position="86"/>
    </location>
</feature>
<dbReference type="OrthoDB" id="5842689at2759"/>
<feature type="compositionally biased region" description="Basic and acidic residues" evidence="1">
    <location>
        <begin position="48"/>
        <end position="60"/>
    </location>
</feature>
<protein>
    <submittedName>
        <fullName evidence="2">Uncharacterized protein</fullName>
    </submittedName>
</protein>
<name>A0A0B1TLF2_OESDE</name>
<reference evidence="2 3" key="1">
    <citation type="submission" date="2014-03" db="EMBL/GenBank/DDBJ databases">
        <title>Draft genome of the hookworm Oesophagostomum dentatum.</title>
        <authorList>
            <person name="Mitreva M."/>
        </authorList>
    </citation>
    <scope>NUCLEOTIDE SEQUENCE [LARGE SCALE GENOMIC DNA]</scope>
    <source>
        <strain evidence="2 3">OD-Hann</strain>
    </source>
</reference>
<keyword evidence="3" id="KW-1185">Reference proteome</keyword>
<feature type="compositionally biased region" description="Polar residues" evidence="1">
    <location>
        <begin position="68"/>
        <end position="84"/>
    </location>
</feature>
<evidence type="ECO:0000256" key="1">
    <source>
        <dbReference type="SAM" id="MobiDB-lite"/>
    </source>
</evidence>
<organism evidence="2 3">
    <name type="scientific">Oesophagostomum dentatum</name>
    <name type="common">Nodular worm</name>
    <dbReference type="NCBI Taxonomy" id="61180"/>
    <lineage>
        <taxon>Eukaryota</taxon>
        <taxon>Metazoa</taxon>
        <taxon>Ecdysozoa</taxon>
        <taxon>Nematoda</taxon>
        <taxon>Chromadorea</taxon>
        <taxon>Rhabditida</taxon>
        <taxon>Rhabditina</taxon>
        <taxon>Rhabditomorpha</taxon>
        <taxon>Strongyloidea</taxon>
        <taxon>Strongylidae</taxon>
        <taxon>Oesophagostomum</taxon>
    </lineage>
</organism>